<feature type="domain" description="Myosin VI cargo binding" evidence="2">
    <location>
        <begin position="147"/>
        <end position="194"/>
    </location>
</feature>
<gene>
    <name evidence="3" type="primary">Cbn-spe-15</name>
    <name evidence="3" type="ORF">CAEBREN_08850</name>
</gene>
<dbReference type="InterPro" id="IPR032412">
    <property type="entry name" value="Myosin-VI_CBD"/>
</dbReference>
<name>G0NYD1_CAEBE</name>
<dbReference type="OrthoDB" id="5867092at2759"/>
<reference evidence="4" key="1">
    <citation type="submission" date="2011-07" db="EMBL/GenBank/DDBJ databases">
        <authorList>
            <consortium name="Caenorhabditis brenneri Sequencing and Analysis Consortium"/>
            <person name="Wilson R.K."/>
        </authorList>
    </citation>
    <scope>NUCLEOTIDE SEQUENCE [LARGE SCALE GENOMIC DNA]</scope>
    <source>
        <strain evidence="4">PB2801</strain>
    </source>
</reference>
<evidence type="ECO:0000256" key="1">
    <source>
        <dbReference type="SAM" id="MobiDB-lite"/>
    </source>
</evidence>
<organism evidence="4">
    <name type="scientific">Caenorhabditis brenneri</name>
    <name type="common">Nematode worm</name>
    <dbReference type="NCBI Taxonomy" id="135651"/>
    <lineage>
        <taxon>Eukaryota</taxon>
        <taxon>Metazoa</taxon>
        <taxon>Ecdysozoa</taxon>
        <taxon>Nematoda</taxon>
        <taxon>Chromadorea</taxon>
        <taxon>Rhabditida</taxon>
        <taxon>Rhabditina</taxon>
        <taxon>Rhabditomorpha</taxon>
        <taxon>Rhabditoidea</taxon>
        <taxon>Rhabditidae</taxon>
        <taxon>Peloderinae</taxon>
        <taxon>Caenorhabditis</taxon>
    </lineage>
</organism>
<feature type="compositionally biased region" description="Basic and acidic residues" evidence="1">
    <location>
        <begin position="9"/>
        <end position="33"/>
    </location>
</feature>
<evidence type="ECO:0000313" key="3">
    <source>
        <dbReference type="EMBL" id="EGT40031.1"/>
    </source>
</evidence>
<dbReference type="STRING" id="135651.G0NYD1"/>
<sequence length="267" mass="29853">MEQNAKAQRRLENRLIEEIRKSTTEREESQQKDQQLKLDEIASNLLNDCDGVTLVKTTKSETSSGSSTMKIHGQYDLGNWKYAELRDAINNSMDINLLVACEEEIRRRVKIYNEWKSRNYVKSDGSAPISVPLSVLSSSGSGDPGVQRCFKYAFDTGKEEGKQGMFYAHFSGEHIQRQLTLRPSQMPQLMMTDILDNPMLLTVKNAIDVACGIILNEELCQALFLPDAFSAIIRGLKDSLGGFYDLIAVQGFGCVPYPELFGACPGH</sequence>
<dbReference type="EMBL" id="GL379980">
    <property type="protein sequence ID" value="EGT40031.1"/>
    <property type="molecule type" value="Genomic_DNA"/>
</dbReference>
<keyword evidence="4" id="KW-1185">Reference proteome</keyword>
<feature type="region of interest" description="Disordered" evidence="1">
    <location>
        <begin position="1"/>
        <end position="33"/>
    </location>
</feature>
<dbReference type="OMA" id="THELSKW"/>
<evidence type="ECO:0000313" key="4">
    <source>
        <dbReference type="Proteomes" id="UP000008068"/>
    </source>
</evidence>
<protein>
    <submittedName>
        <fullName evidence="3">CBN-SPE-15 protein</fullName>
    </submittedName>
</protein>
<evidence type="ECO:0000259" key="2">
    <source>
        <dbReference type="Pfam" id="PF16521"/>
    </source>
</evidence>
<dbReference type="Pfam" id="PF16521">
    <property type="entry name" value="Myosin-VI_CBD"/>
    <property type="match status" value="1"/>
</dbReference>
<dbReference type="HOGENOM" id="CLU_1042898_0_0_1"/>
<dbReference type="eggNOG" id="KOG0163">
    <property type="taxonomic scope" value="Eukaryota"/>
</dbReference>
<proteinExistence type="predicted"/>
<dbReference type="AlphaFoldDB" id="G0NYD1"/>
<dbReference type="Proteomes" id="UP000008068">
    <property type="component" value="Unassembled WGS sequence"/>
</dbReference>
<dbReference type="InParanoid" id="G0NYD1"/>
<accession>G0NYD1</accession>